<dbReference type="PANTHER" id="PTHR43005">
    <property type="entry name" value="BLR7065 PROTEIN"/>
    <property type="match status" value="1"/>
</dbReference>
<evidence type="ECO:0000256" key="6">
    <source>
        <dbReference type="ARBA" id="ARBA00023136"/>
    </source>
</evidence>
<keyword evidence="2 7" id="KW-0813">Transport</keyword>
<feature type="transmembrane region" description="Helical" evidence="7">
    <location>
        <begin position="130"/>
        <end position="158"/>
    </location>
</feature>
<evidence type="ECO:0000256" key="5">
    <source>
        <dbReference type="ARBA" id="ARBA00022989"/>
    </source>
</evidence>
<evidence type="ECO:0000256" key="4">
    <source>
        <dbReference type="ARBA" id="ARBA00022692"/>
    </source>
</evidence>
<dbReference type="Gene3D" id="1.10.3720.10">
    <property type="entry name" value="MetI-like"/>
    <property type="match status" value="1"/>
</dbReference>
<keyword evidence="3" id="KW-1003">Cell membrane</keyword>
<dbReference type="InterPro" id="IPR035906">
    <property type="entry name" value="MetI-like_sf"/>
</dbReference>
<feature type="region of interest" description="Disordered" evidence="8">
    <location>
        <begin position="1"/>
        <end position="29"/>
    </location>
</feature>
<evidence type="ECO:0000256" key="7">
    <source>
        <dbReference type="RuleBase" id="RU363032"/>
    </source>
</evidence>
<comment type="caution">
    <text evidence="10">The sequence shown here is derived from an EMBL/GenBank/DDBJ whole genome shotgun (WGS) entry which is preliminary data.</text>
</comment>
<sequence length="319" mass="34283">MSIVATAPDRGTPAQRGDEQRPHRSRSGIGDRLTLTRSVPMIPALLLLVAFMLGPIVYSVYLAFTDNAIRGDGAAQTSFVGFDNFIDAFTDGAFWNSVGLTLVFTIVSAVIGQNILGMVLALLMERANRVVTFIVTSIVIAAWILPEVVAGYLLYTFFADEGSLNTIITAVGLPPQDLLFSLPILAVSFANVWRGAAFSMLVYSAALSSVPSDVYESAAIDGAGPMRRFWSVTVPILRPAIATNLMLITLQTLSVFGLIFIMTGGGPAQRSQTLPLYMYEQAFSYGQLGYGTAVALLLLLIGAAASLLYLRLLPEEDKK</sequence>
<dbReference type="Pfam" id="PF00528">
    <property type="entry name" value="BPD_transp_1"/>
    <property type="match status" value="1"/>
</dbReference>
<dbReference type="InterPro" id="IPR000515">
    <property type="entry name" value="MetI-like"/>
</dbReference>
<feature type="transmembrane region" description="Helical" evidence="7">
    <location>
        <begin position="98"/>
        <end position="123"/>
    </location>
</feature>
<evidence type="ECO:0000259" key="9">
    <source>
        <dbReference type="PROSITE" id="PS50928"/>
    </source>
</evidence>
<comment type="subcellular location">
    <subcellularLocation>
        <location evidence="1 7">Cell membrane</location>
        <topology evidence="1 7">Multi-pass membrane protein</topology>
    </subcellularLocation>
</comment>
<keyword evidence="11" id="KW-1185">Reference proteome</keyword>
<feature type="transmembrane region" description="Helical" evidence="7">
    <location>
        <begin position="178"/>
        <end position="203"/>
    </location>
</feature>
<dbReference type="RefSeq" id="WP_193866654.1">
    <property type="nucleotide sequence ID" value="NZ_JADEYR010000016.1"/>
</dbReference>
<dbReference type="PROSITE" id="PS50928">
    <property type="entry name" value="ABC_TM1"/>
    <property type="match status" value="1"/>
</dbReference>
<keyword evidence="5 7" id="KW-1133">Transmembrane helix</keyword>
<dbReference type="PANTHER" id="PTHR43005:SF1">
    <property type="entry name" value="SPERMIDINE_PUTRESCINE TRANSPORT SYSTEM PERMEASE PROTEIN"/>
    <property type="match status" value="1"/>
</dbReference>
<keyword evidence="6 7" id="KW-0472">Membrane</keyword>
<gene>
    <name evidence="10" type="ORF">IOE58_12210</name>
</gene>
<accession>A0ABR9W392</accession>
<name>A0ABR9W392_9MICO</name>
<feature type="domain" description="ABC transmembrane type-1" evidence="9">
    <location>
        <begin position="99"/>
        <end position="309"/>
    </location>
</feature>
<evidence type="ECO:0000313" key="11">
    <source>
        <dbReference type="Proteomes" id="UP000644727"/>
    </source>
</evidence>
<reference evidence="10 11" key="1">
    <citation type="submission" date="2020-10" db="EMBL/GenBank/DDBJ databases">
        <title>Draft genome and description of Brachybacterium epidermidis sp nov.</title>
        <authorList>
            <person name="Boxberger M."/>
            <person name="La Scola B."/>
        </authorList>
    </citation>
    <scope>NUCLEOTIDE SEQUENCE [LARGE SCALE GENOMIC DNA]</scope>
    <source>
        <strain evidence="10 11">Marseille-Q2903</strain>
    </source>
</reference>
<evidence type="ECO:0000256" key="3">
    <source>
        <dbReference type="ARBA" id="ARBA00022475"/>
    </source>
</evidence>
<organism evidence="10 11">
    <name type="scientific">Brachybacterium epidermidis</name>
    <dbReference type="NCBI Taxonomy" id="2781983"/>
    <lineage>
        <taxon>Bacteria</taxon>
        <taxon>Bacillati</taxon>
        <taxon>Actinomycetota</taxon>
        <taxon>Actinomycetes</taxon>
        <taxon>Micrococcales</taxon>
        <taxon>Dermabacteraceae</taxon>
        <taxon>Brachybacterium</taxon>
    </lineage>
</organism>
<evidence type="ECO:0000256" key="8">
    <source>
        <dbReference type="SAM" id="MobiDB-lite"/>
    </source>
</evidence>
<dbReference type="EMBL" id="JADEYR010000016">
    <property type="protein sequence ID" value="MBE9404912.1"/>
    <property type="molecule type" value="Genomic_DNA"/>
</dbReference>
<evidence type="ECO:0000256" key="1">
    <source>
        <dbReference type="ARBA" id="ARBA00004651"/>
    </source>
</evidence>
<dbReference type="CDD" id="cd06261">
    <property type="entry name" value="TM_PBP2"/>
    <property type="match status" value="1"/>
</dbReference>
<keyword evidence="4 7" id="KW-0812">Transmembrane</keyword>
<dbReference type="Proteomes" id="UP000644727">
    <property type="component" value="Unassembled WGS sequence"/>
</dbReference>
<dbReference type="SUPFAM" id="SSF161098">
    <property type="entry name" value="MetI-like"/>
    <property type="match status" value="1"/>
</dbReference>
<proteinExistence type="inferred from homology"/>
<feature type="transmembrane region" description="Helical" evidence="7">
    <location>
        <begin position="42"/>
        <end position="64"/>
    </location>
</feature>
<feature type="transmembrane region" description="Helical" evidence="7">
    <location>
        <begin position="245"/>
        <end position="268"/>
    </location>
</feature>
<evidence type="ECO:0000256" key="2">
    <source>
        <dbReference type="ARBA" id="ARBA00022448"/>
    </source>
</evidence>
<dbReference type="SUPFAM" id="SSF160964">
    <property type="entry name" value="MalF N-terminal region-like"/>
    <property type="match status" value="1"/>
</dbReference>
<feature type="transmembrane region" description="Helical" evidence="7">
    <location>
        <begin position="288"/>
        <end position="310"/>
    </location>
</feature>
<evidence type="ECO:0000313" key="10">
    <source>
        <dbReference type="EMBL" id="MBE9404912.1"/>
    </source>
</evidence>
<comment type="similarity">
    <text evidence="7">Belongs to the binding-protein-dependent transport system permease family.</text>
</comment>
<protein>
    <submittedName>
        <fullName evidence="10">Sugar ABC transporter permease</fullName>
    </submittedName>
</protein>